<dbReference type="EMBL" id="NBIU01000004">
    <property type="protein sequence ID" value="PZT48747.1"/>
    <property type="molecule type" value="Genomic_DNA"/>
</dbReference>
<dbReference type="InterPro" id="IPR036163">
    <property type="entry name" value="HMA_dom_sf"/>
</dbReference>
<dbReference type="Proteomes" id="UP000249746">
    <property type="component" value="Unassembled WGS sequence"/>
</dbReference>
<gene>
    <name evidence="2" type="ORF">B6S12_02580</name>
</gene>
<dbReference type="InterPro" id="IPR006121">
    <property type="entry name" value="HMA_dom"/>
</dbReference>
<dbReference type="AlphaFoldDB" id="A0A2W6MWG2"/>
<reference evidence="2 3" key="1">
    <citation type="submission" date="2017-03" db="EMBL/GenBank/DDBJ databases">
        <title>Genomic and clinical evidence uncovers the enterohepatic species Helicobacter valdiviensis as a potential human intestinal pathogen.</title>
        <authorList>
            <person name="Fresia P."/>
            <person name="Jara R."/>
            <person name="Sierra R."/>
            <person name="Ferres I."/>
            <person name="Greif G."/>
            <person name="Iraola G."/>
            <person name="Collado L."/>
        </authorList>
    </citation>
    <scope>NUCLEOTIDE SEQUENCE [LARGE SCALE GENOMIC DNA]</scope>
    <source>
        <strain evidence="2 3">WBE14</strain>
    </source>
</reference>
<dbReference type="Pfam" id="PF00403">
    <property type="entry name" value="HMA"/>
    <property type="match status" value="1"/>
</dbReference>
<sequence length="74" mass="8313">MKIQCQNIKCQGCVNKIEEALKEKFPSLKVDIATQSVEVEANTQEEQFIKSTLQNLGFLANAGMFAKVKGFFQK</sequence>
<evidence type="ECO:0000313" key="3">
    <source>
        <dbReference type="Proteomes" id="UP000249746"/>
    </source>
</evidence>
<protein>
    <recommendedName>
        <fullName evidence="1">HMA domain-containing protein</fullName>
    </recommendedName>
</protein>
<comment type="caution">
    <text evidence="2">The sequence shown here is derived from an EMBL/GenBank/DDBJ whole genome shotgun (WGS) entry which is preliminary data.</text>
</comment>
<dbReference type="Gene3D" id="3.30.70.100">
    <property type="match status" value="1"/>
</dbReference>
<dbReference type="OrthoDB" id="677920at2"/>
<feature type="domain" description="HMA" evidence="1">
    <location>
        <begin position="6"/>
        <end position="58"/>
    </location>
</feature>
<organism evidence="2 3">
    <name type="scientific">Helicobacter valdiviensis</name>
    <dbReference type="NCBI Taxonomy" id="1458358"/>
    <lineage>
        <taxon>Bacteria</taxon>
        <taxon>Pseudomonadati</taxon>
        <taxon>Campylobacterota</taxon>
        <taxon>Epsilonproteobacteria</taxon>
        <taxon>Campylobacterales</taxon>
        <taxon>Helicobacteraceae</taxon>
        <taxon>Helicobacter</taxon>
    </lineage>
</organism>
<dbReference type="CDD" id="cd00371">
    <property type="entry name" value="HMA"/>
    <property type="match status" value="1"/>
</dbReference>
<evidence type="ECO:0000259" key="1">
    <source>
        <dbReference type="Pfam" id="PF00403"/>
    </source>
</evidence>
<evidence type="ECO:0000313" key="2">
    <source>
        <dbReference type="EMBL" id="PZT48747.1"/>
    </source>
</evidence>
<accession>A0A2W6MWG2</accession>
<name>A0A2W6MWG2_9HELI</name>
<proteinExistence type="predicted"/>
<dbReference type="GO" id="GO:0046872">
    <property type="term" value="F:metal ion binding"/>
    <property type="evidence" value="ECO:0007669"/>
    <property type="project" value="InterPro"/>
</dbReference>
<dbReference type="SUPFAM" id="SSF55008">
    <property type="entry name" value="HMA, heavy metal-associated domain"/>
    <property type="match status" value="1"/>
</dbReference>
<dbReference type="RefSeq" id="WP_111229268.1">
    <property type="nucleotide sequence ID" value="NZ_NBIU01000004.1"/>
</dbReference>
<keyword evidence="3" id="KW-1185">Reference proteome</keyword>